<evidence type="ECO:0000256" key="6">
    <source>
        <dbReference type="ARBA" id="ARBA00020337"/>
    </source>
</evidence>
<dbReference type="EC" id="3.1.1.31" evidence="5 7"/>
<evidence type="ECO:0000313" key="10">
    <source>
        <dbReference type="Proteomes" id="UP000198420"/>
    </source>
</evidence>
<dbReference type="InterPro" id="IPR037171">
    <property type="entry name" value="NagB/RpiA_transferase-like"/>
</dbReference>
<protein>
    <recommendedName>
        <fullName evidence="6 7">6-phosphogluconolactonase</fullName>
        <shortName evidence="7">6PGL</shortName>
        <ecNumber evidence="5 7">3.1.1.31</ecNumber>
    </recommendedName>
</protein>
<dbReference type="InterPro" id="IPR039104">
    <property type="entry name" value="6PGL"/>
</dbReference>
<dbReference type="RefSeq" id="WP_089313347.1">
    <property type="nucleotide sequence ID" value="NZ_FZNP01000007.1"/>
</dbReference>
<feature type="domain" description="Glucosamine/galactosamine-6-phosphate isomerase" evidence="8">
    <location>
        <begin position="11"/>
        <end position="236"/>
    </location>
</feature>
<evidence type="ECO:0000256" key="5">
    <source>
        <dbReference type="ARBA" id="ARBA00013198"/>
    </source>
</evidence>
<proteinExistence type="inferred from homology"/>
<evidence type="ECO:0000259" key="8">
    <source>
        <dbReference type="Pfam" id="PF01182"/>
    </source>
</evidence>
<dbReference type="GO" id="GO:0005975">
    <property type="term" value="P:carbohydrate metabolic process"/>
    <property type="evidence" value="ECO:0007669"/>
    <property type="project" value="UniProtKB-UniRule"/>
</dbReference>
<dbReference type="CDD" id="cd01400">
    <property type="entry name" value="6PGL"/>
    <property type="match status" value="1"/>
</dbReference>
<dbReference type="PANTHER" id="PTHR11054">
    <property type="entry name" value="6-PHOSPHOGLUCONOLACTONASE"/>
    <property type="match status" value="1"/>
</dbReference>
<comment type="catalytic activity">
    <reaction evidence="1 7">
        <text>6-phospho-D-glucono-1,5-lactone + H2O = 6-phospho-D-gluconate + H(+)</text>
        <dbReference type="Rhea" id="RHEA:12556"/>
        <dbReference type="ChEBI" id="CHEBI:15377"/>
        <dbReference type="ChEBI" id="CHEBI:15378"/>
        <dbReference type="ChEBI" id="CHEBI:57955"/>
        <dbReference type="ChEBI" id="CHEBI:58759"/>
        <dbReference type="EC" id="3.1.1.31"/>
    </reaction>
</comment>
<organism evidence="9 10">
    <name type="scientific">Actinomadura mexicana</name>
    <dbReference type="NCBI Taxonomy" id="134959"/>
    <lineage>
        <taxon>Bacteria</taxon>
        <taxon>Bacillati</taxon>
        <taxon>Actinomycetota</taxon>
        <taxon>Actinomycetes</taxon>
        <taxon>Streptosporangiales</taxon>
        <taxon>Thermomonosporaceae</taxon>
        <taxon>Actinomadura</taxon>
    </lineage>
</organism>
<dbReference type="GO" id="GO:0006098">
    <property type="term" value="P:pentose-phosphate shunt"/>
    <property type="evidence" value="ECO:0007669"/>
    <property type="project" value="UniProtKB-UniPathway"/>
</dbReference>
<dbReference type="AlphaFoldDB" id="A0A238ZNV1"/>
<dbReference type="Gene3D" id="3.40.50.1360">
    <property type="match status" value="1"/>
</dbReference>
<sequence>MTPPDVLVHRDQALLAEAAAARLVTRIADAQAARGSASVVLTGGGVGTAVLAALAAAGARDAVDWGRLDVWWGDERFLPTGDPERNETGAREALLDRVPLDPARVHAMPAADGPDGDDPQAAAERYAAELRAAAGAGGGPVPAFDVLMLGVGPDAHVASLFPELPALRDTGAVAAVRGAPKPPPTRISLTFPSLRAADEVWLLAAGGSKAKAVGLGLAPDADPFRVPCAGARGRSRTLFLLDRAAASELPPGMGRITSP</sequence>
<keyword evidence="10" id="KW-1185">Reference proteome</keyword>
<gene>
    <name evidence="7" type="primary">pgl</name>
    <name evidence="9" type="ORF">SAMN06265355_107350</name>
</gene>
<comment type="pathway">
    <text evidence="3 7">Carbohydrate degradation; pentose phosphate pathway; D-ribulose 5-phosphate from D-glucose 6-phosphate (oxidative stage): step 2/3.</text>
</comment>
<dbReference type="GO" id="GO:0017057">
    <property type="term" value="F:6-phosphogluconolactonase activity"/>
    <property type="evidence" value="ECO:0007669"/>
    <property type="project" value="UniProtKB-UniRule"/>
</dbReference>
<dbReference type="UniPathway" id="UPA00115">
    <property type="reaction ID" value="UER00409"/>
</dbReference>
<dbReference type="OrthoDB" id="9810967at2"/>
<keyword evidence="7" id="KW-0378">Hydrolase</keyword>
<evidence type="ECO:0000256" key="3">
    <source>
        <dbReference type="ARBA" id="ARBA00004961"/>
    </source>
</evidence>
<dbReference type="InterPro" id="IPR006148">
    <property type="entry name" value="Glc/Gal-6P_isomerase"/>
</dbReference>
<comment type="function">
    <text evidence="2 7">Hydrolysis of 6-phosphogluconolactone to 6-phosphogluconate.</text>
</comment>
<evidence type="ECO:0000256" key="4">
    <source>
        <dbReference type="ARBA" id="ARBA00010662"/>
    </source>
</evidence>
<evidence type="ECO:0000256" key="1">
    <source>
        <dbReference type="ARBA" id="ARBA00000832"/>
    </source>
</evidence>
<reference evidence="10" key="1">
    <citation type="submission" date="2017-06" db="EMBL/GenBank/DDBJ databases">
        <authorList>
            <person name="Varghese N."/>
            <person name="Submissions S."/>
        </authorList>
    </citation>
    <scope>NUCLEOTIDE SEQUENCE [LARGE SCALE GENOMIC DNA]</scope>
    <source>
        <strain evidence="10">DSM 44485</strain>
    </source>
</reference>
<dbReference type="SUPFAM" id="SSF100950">
    <property type="entry name" value="NagB/RpiA/CoA transferase-like"/>
    <property type="match status" value="1"/>
</dbReference>
<dbReference type="Pfam" id="PF01182">
    <property type="entry name" value="Glucosamine_iso"/>
    <property type="match status" value="1"/>
</dbReference>
<dbReference type="Proteomes" id="UP000198420">
    <property type="component" value="Unassembled WGS sequence"/>
</dbReference>
<evidence type="ECO:0000313" key="9">
    <source>
        <dbReference type="EMBL" id="SNR84384.1"/>
    </source>
</evidence>
<evidence type="ECO:0000256" key="7">
    <source>
        <dbReference type="RuleBase" id="RU365095"/>
    </source>
</evidence>
<dbReference type="InterPro" id="IPR005900">
    <property type="entry name" value="6-phosphogluconolactonase_DevB"/>
</dbReference>
<accession>A0A238ZNV1</accession>
<evidence type="ECO:0000256" key="2">
    <source>
        <dbReference type="ARBA" id="ARBA00002681"/>
    </source>
</evidence>
<dbReference type="PANTHER" id="PTHR11054:SF0">
    <property type="entry name" value="6-PHOSPHOGLUCONOLACTONASE"/>
    <property type="match status" value="1"/>
</dbReference>
<comment type="similarity">
    <text evidence="4 7">Belongs to the glucosamine/galactosamine-6-phosphate isomerase family. 6-phosphogluconolactonase subfamily.</text>
</comment>
<dbReference type="NCBIfam" id="TIGR01198">
    <property type="entry name" value="pgl"/>
    <property type="match status" value="1"/>
</dbReference>
<dbReference type="EMBL" id="FZNP01000007">
    <property type="protein sequence ID" value="SNR84384.1"/>
    <property type="molecule type" value="Genomic_DNA"/>
</dbReference>
<name>A0A238ZNV1_9ACTN</name>